<dbReference type="EMBL" id="ML119055">
    <property type="protein sequence ID" value="ROT38480.1"/>
    <property type="molecule type" value="Genomic_DNA"/>
</dbReference>
<keyword evidence="3" id="KW-1185">Reference proteome</keyword>
<organism evidence="2 3">
    <name type="scientific">Sodiomyces alkalinus (strain CBS 110278 / VKM F-3762 / F11)</name>
    <name type="common">Alkaliphilic filamentous fungus</name>
    <dbReference type="NCBI Taxonomy" id="1314773"/>
    <lineage>
        <taxon>Eukaryota</taxon>
        <taxon>Fungi</taxon>
        <taxon>Dikarya</taxon>
        <taxon>Ascomycota</taxon>
        <taxon>Pezizomycotina</taxon>
        <taxon>Sordariomycetes</taxon>
        <taxon>Hypocreomycetidae</taxon>
        <taxon>Glomerellales</taxon>
        <taxon>Plectosphaerellaceae</taxon>
        <taxon>Sodiomyces</taxon>
    </lineage>
</organism>
<feature type="region of interest" description="Disordered" evidence="1">
    <location>
        <begin position="1"/>
        <end position="71"/>
    </location>
</feature>
<protein>
    <submittedName>
        <fullName evidence="2">Uncharacterized protein</fullName>
    </submittedName>
</protein>
<dbReference type="GeneID" id="39575427"/>
<sequence>MTKANPTCEIRSSMSSHESTERKKGGGRERSGGMDSCIDGPRMFSREDGGFSKGNEWMGGLPQGAKGREQPCVVREKRERLKFVLFSFLGSFFVSPPLQTPEVQCPKSSSFAEDPVVRKKREKKNW</sequence>
<evidence type="ECO:0000256" key="1">
    <source>
        <dbReference type="SAM" id="MobiDB-lite"/>
    </source>
</evidence>
<dbReference type="Proteomes" id="UP000272025">
    <property type="component" value="Unassembled WGS sequence"/>
</dbReference>
<reference evidence="2 3" key="1">
    <citation type="journal article" date="2018" name="Mol. Ecol.">
        <title>The obligate alkalophilic soda-lake fungus Sodiomyces alkalinus has shifted to a protein diet.</title>
        <authorList>
            <person name="Grum-Grzhimaylo A.A."/>
            <person name="Falkoski D.L."/>
            <person name="van den Heuvel J."/>
            <person name="Valero-Jimenez C.A."/>
            <person name="Min B."/>
            <person name="Choi I.G."/>
            <person name="Lipzen A."/>
            <person name="Daum C.G."/>
            <person name="Aanen D.K."/>
            <person name="Tsang A."/>
            <person name="Henrissat B."/>
            <person name="Bilanenko E.N."/>
            <person name="de Vries R.P."/>
            <person name="van Kan J.A.L."/>
            <person name="Grigoriev I.V."/>
            <person name="Debets A.J.M."/>
        </authorList>
    </citation>
    <scope>NUCLEOTIDE SEQUENCE [LARGE SCALE GENOMIC DNA]</scope>
    <source>
        <strain evidence="2 3">F11</strain>
    </source>
</reference>
<evidence type="ECO:0000313" key="2">
    <source>
        <dbReference type="EMBL" id="ROT38480.1"/>
    </source>
</evidence>
<feature type="region of interest" description="Disordered" evidence="1">
    <location>
        <begin position="100"/>
        <end position="126"/>
    </location>
</feature>
<accession>A0A3N2PVG1</accession>
<evidence type="ECO:0000313" key="3">
    <source>
        <dbReference type="Proteomes" id="UP000272025"/>
    </source>
</evidence>
<feature type="compositionally biased region" description="Basic and acidic residues" evidence="1">
    <location>
        <begin position="18"/>
        <end position="32"/>
    </location>
</feature>
<name>A0A3N2PVG1_SODAK</name>
<proteinExistence type="predicted"/>
<gene>
    <name evidence="2" type="ORF">SODALDRAFT_163277</name>
</gene>
<dbReference type="RefSeq" id="XP_028466286.1">
    <property type="nucleotide sequence ID" value="XM_028606949.1"/>
</dbReference>
<dbReference type="AlphaFoldDB" id="A0A3N2PVG1"/>